<protein>
    <submittedName>
        <fullName evidence="1">Uncharacterized protein</fullName>
    </submittedName>
</protein>
<dbReference type="EMBL" id="JBGOSP010000044">
    <property type="protein sequence ID" value="MFA3842782.1"/>
    <property type="molecule type" value="Genomic_DNA"/>
</dbReference>
<organism evidence="1 2">
    <name type="scientific">Streptomyces aureus</name>
    <dbReference type="NCBI Taxonomy" id="193461"/>
    <lineage>
        <taxon>Bacteria</taxon>
        <taxon>Bacillati</taxon>
        <taxon>Actinomycetota</taxon>
        <taxon>Actinomycetes</taxon>
        <taxon>Kitasatosporales</taxon>
        <taxon>Streptomycetaceae</taxon>
        <taxon>Streptomyces</taxon>
    </lineage>
</organism>
<sequence>MAVFPGAHQFLVTGKFWPRMFRAAPAPA</sequence>
<reference evidence="1 2" key="1">
    <citation type="submission" date="2024-08" db="EMBL/GenBank/DDBJ databases">
        <title>Genome sequence of Streptomyces aureus CACIA-1.46HGO.</title>
        <authorList>
            <person name="Evangelista-Martinez Z."/>
        </authorList>
    </citation>
    <scope>NUCLEOTIDE SEQUENCE [LARGE SCALE GENOMIC DNA]</scope>
    <source>
        <strain evidence="1 2">CACIA-1.46HGO</strain>
    </source>
</reference>
<proteinExistence type="predicted"/>
<evidence type="ECO:0000313" key="2">
    <source>
        <dbReference type="Proteomes" id="UP001571476"/>
    </source>
</evidence>
<dbReference type="RefSeq" id="WP_372566730.1">
    <property type="nucleotide sequence ID" value="NZ_JBGOSP010000044.1"/>
</dbReference>
<evidence type="ECO:0000313" key="1">
    <source>
        <dbReference type="EMBL" id="MFA3842782.1"/>
    </source>
</evidence>
<name>A0ABV4SWC1_9ACTN</name>
<comment type="caution">
    <text evidence="1">The sequence shown here is derived from an EMBL/GenBank/DDBJ whole genome shotgun (WGS) entry which is preliminary data.</text>
</comment>
<dbReference type="Proteomes" id="UP001571476">
    <property type="component" value="Unassembled WGS sequence"/>
</dbReference>
<gene>
    <name evidence="1" type="ORF">ACEG43_42680</name>
</gene>
<keyword evidence="2" id="KW-1185">Reference proteome</keyword>
<accession>A0ABV4SWC1</accession>